<dbReference type="Gene3D" id="3.20.20.140">
    <property type="entry name" value="Metal-dependent hydrolases"/>
    <property type="match status" value="1"/>
</dbReference>
<dbReference type="GO" id="GO:0009117">
    <property type="term" value="P:nucleotide metabolic process"/>
    <property type="evidence" value="ECO:0007669"/>
    <property type="project" value="UniProtKB-KW"/>
</dbReference>
<dbReference type="GO" id="GO:0046103">
    <property type="term" value="P:inosine biosynthetic process"/>
    <property type="evidence" value="ECO:0007669"/>
    <property type="project" value="TreeGrafter"/>
</dbReference>
<evidence type="ECO:0000256" key="1">
    <source>
        <dbReference type="ARBA" id="ARBA00001947"/>
    </source>
</evidence>
<dbReference type="InterPro" id="IPR032466">
    <property type="entry name" value="Metal_Hydrolase"/>
</dbReference>
<dbReference type="GO" id="GO:0006154">
    <property type="term" value="P:adenosine catabolic process"/>
    <property type="evidence" value="ECO:0007669"/>
    <property type="project" value="TreeGrafter"/>
</dbReference>
<dbReference type="Proteomes" id="UP000241769">
    <property type="component" value="Unassembled WGS sequence"/>
</dbReference>
<dbReference type="InterPro" id="IPR006330">
    <property type="entry name" value="Ado/ade_deaminase"/>
</dbReference>
<proteinExistence type="inferred from homology"/>
<dbReference type="Pfam" id="PF00962">
    <property type="entry name" value="A_deaminase"/>
    <property type="match status" value="1"/>
</dbReference>
<dbReference type="PANTHER" id="PTHR11409:SF42">
    <property type="entry name" value="ADENOSINE DEAMINASE-LIKE PROTEIN"/>
    <property type="match status" value="1"/>
</dbReference>
<accession>A0A2P6NJZ5</accession>
<keyword evidence="3" id="KW-0479">Metal-binding</keyword>
<dbReference type="SUPFAM" id="SSF51556">
    <property type="entry name" value="Metallo-dependent hydrolases"/>
    <property type="match status" value="1"/>
</dbReference>
<comment type="cofactor">
    <cofactor evidence="1">
        <name>Zn(2+)</name>
        <dbReference type="ChEBI" id="CHEBI:29105"/>
    </cofactor>
</comment>
<keyword evidence="6" id="KW-0546">Nucleotide metabolism</keyword>
<evidence type="ECO:0000256" key="4">
    <source>
        <dbReference type="ARBA" id="ARBA00022801"/>
    </source>
</evidence>
<comment type="catalytic activity">
    <reaction evidence="7">
        <text>N(6)-methyl-AMP + H2O + H(+) = IMP + methylamine</text>
        <dbReference type="Rhea" id="RHEA:16001"/>
        <dbReference type="ChEBI" id="CHEBI:15377"/>
        <dbReference type="ChEBI" id="CHEBI:15378"/>
        <dbReference type="ChEBI" id="CHEBI:58053"/>
        <dbReference type="ChEBI" id="CHEBI:59338"/>
        <dbReference type="ChEBI" id="CHEBI:144842"/>
    </reaction>
    <physiologicalReaction direction="left-to-right" evidence="7">
        <dbReference type="Rhea" id="RHEA:16002"/>
    </physiologicalReaction>
</comment>
<sequence>MEHAESLEGFCKKLPKIELHAHLNGSIRMSTIQELWDRKADRSGDLPFLEAQKTKDFQSAFSMFSVIYQLVQGLDVIDRITREVIEDFAKENVIYVELRTTLKAYDDKTKLDYLDVVLKAMRETAALHNIEVNLLVSINRAESLENAMEAVELAVQRKDQGVVGIDLCGNPVCGKFSELRPALEKARREGFKLTLHAAEIVNYGETQEILDFSPERLGHAVFMTDDLKSQLFSKKIPVEICITSNIKSQSCDGPLGHHFGEFYRKSHPIILCTDDMGVFCTSVSQEFSIVGDTFQLGREELYDLSLSSIDCSFASEASKETFRRRMRESRTSLGLENK</sequence>
<reference evidence="9 10" key="1">
    <citation type="journal article" date="2018" name="Genome Biol. Evol.">
        <title>Multiple Roots of Fruiting Body Formation in Amoebozoa.</title>
        <authorList>
            <person name="Hillmann F."/>
            <person name="Forbes G."/>
            <person name="Novohradska S."/>
            <person name="Ferling I."/>
            <person name="Riege K."/>
            <person name="Groth M."/>
            <person name="Westermann M."/>
            <person name="Marz M."/>
            <person name="Spaller T."/>
            <person name="Winckler T."/>
            <person name="Schaap P."/>
            <person name="Glockner G."/>
        </authorList>
    </citation>
    <scope>NUCLEOTIDE SEQUENCE [LARGE SCALE GENOMIC DNA]</scope>
    <source>
        <strain evidence="9 10">Jena</strain>
    </source>
</reference>
<dbReference type="CDD" id="cd00443">
    <property type="entry name" value="ADA_AMPD"/>
    <property type="match status" value="1"/>
</dbReference>
<dbReference type="InterPro" id="IPR001365">
    <property type="entry name" value="A_deaminase_dom"/>
</dbReference>
<dbReference type="EMBL" id="MDYQ01000066">
    <property type="protein sequence ID" value="PRP84264.1"/>
    <property type="molecule type" value="Genomic_DNA"/>
</dbReference>
<comment type="similarity">
    <text evidence="2">Belongs to the metallo-dependent hydrolases superfamily. Adenosine and AMP deaminases family.</text>
</comment>
<keyword evidence="5" id="KW-0862">Zinc</keyword>
<feature type="domain" description="Adenosine deaminase" evidence="8">
    <location>
        <begin position="15"/>
        <end position="325"/>
    </location>
</feature>
<dbReference type="InParanoid" id="A0A2P6NJZ5"/>
<protein>
    <recommendedName>
        <fullName evidence="8">Adenosine deaminase domain-containing protein</fullName>
    </recommendedName>
</protein>
<dbReference type="OrthoDB" id="272271at2759"/>
<dbReference type="AlphaFoldDB" id="A0A2P6NJZ5"/>
<gene>
    <name evidence="9" type="ORF">PROFUN_08284</name>
</gene>
<dbReference type="STRING" id="1890364.A0A2P6NJZ5"/>
<comment type="caution">
    <text evidence="9">The sequence shown here is derived from an EMBL/GenBank/DDBJ whole genome shotgun (WGS) entry which is preliminary data.</text>
</comment>
<evidence type="ECO:0000256" key="7">
    <source>
        <dbReference type="ARBA" id="ARBA00048787"/>
    </source>
</evidence>
<name>A0A2P6NJZ5_9EUKA</name>
<dbReference type="PANTHER" id="PTHR11409">
    <property type="entry name" value="ADENOSINE DEAMINASE"/>
    <property type="match status" value="1"/>
</dbReference>
<keyword evidence="4" id="KW-0378">Hydrolase</keyword>
<dbReference type="GO" id="GO:0046872">
    <property type="term" value="F:metal ion binding"/>
    <property type="evidence" value="ECO:0007669"/>
    <property type="project" value="UniProtKB-KW"/>
</dbReference>
<organism evidence="9 10">
    <name type="scientific">Planoprotostelium fungivorum</name>
    <dbReference type="NCBI Taxonomy" id="1890364"/>
    <lineage>
        <taxon>Eukaryota</taxon>
        <taxon>Amoebozoa</taxon>
        <taxon>Evosea</taxon>
        <taxon>Variosea</taxon>
        <taxon>Cavosteliida</taxon>
        <taxon>Cavosteliaceae</taxon>
        <taxon>Planoprotostelium</taxon>
    </lineage>
</organism>
<evidence type="ECO:0000256" key="5">
    <source>
        <dbReference type="ARBA" id="ARBA00022833"/>
    </source>
</evidence>
<keyword evidence="10" id="KW-1185">Reference proteome</keyword>
<evidence type="ECO:0000259" key="8">
    <source>
        <dbReference type="Pfam" id="PF00962"/>
    </source>
</evidence>
<evidence type="ECO:0000256" key="6">
    <source>
        <dbReference type="ARBA" id="ARBA00023080"/>
    </source>
</evidence>
<evidence type="ECO:0000256" key="2">
    <source>
        <dbReference type="ARBA" id="ARBA00006676"/>
    </source>
</evidence>
<evidence type="ECO:0000313" key="9">
    <source>
        <dbReference type="EMBL" id="PRP84264.1"/>
    </source>
</evidence>
<evidence type="ECO:0000256" key="3">
    <source>
        <dbReference type="ARBA" id="ARBA00022723"/>
    </source>
</evidence>
<dbReference type="GO" id="GO:0004000">
    <property type="term" value="F:adenosine deaminase activity"/>
    <property type="evidence" value="ECO:0007669"/>
    <property type="project" value="TreeGrafter"/>
</dbReference>
<evidence type="ECO:0000313" key="10">
    <source>
        <dbReference type="Proteomes" id="UP000241769"/>
    </source>
</evidence>